<evidence type="ECO:0000256" key="1">
    <source>
        <dbReference type="ARBA" id="ARBA00004123"/>
    </source>
</evidence>
<dbReference type="InterPro" id="IPR001005">
    <property type="entry name" value="SANT/Myb"/>
</dbReference>
<dbReference type="InterPro" id="IPR009057">
    <property type="entry name" value="Homeodomain-like_sf"/>
</dbReference>
<name>A5ATJ8_VITVI</name>
<organism evidence="6">
    <name type="scientific">Vitis vinifera</name>
    <name type="common">Grape</name>
    <dbReference type="NCBI Taxonomy" id="29760"/>
    <lineage>
        <taxon>Eukaryota</taxon>
        <taxon>Viridiplantae</taxon>
        <taxon>Streptophyta</taxon>
        <taxon>Embryophyta</taxon>
        <taxon>Tracheophyta</taxon>
        <taxon>Spermatophyta</taxon>
        <taxon>Magnoliopsida</taxon>
        <taxon>eudicotyledons</taxon>
        <taxon>Gunneridae</taxon>
        <taxon>Pentapetalae</taxon>
        <taxon>rosids</taxon>
        <taxon>Vitales</taxon>
        <taxon>Vitaceae</taxon>
        <taxon>Viteae</taxon>
        <taxon>Vitis</taxon>
    </lineage>
</organism>
<proteinExistence type="predicted"/>
<dbReference type="CDD" id="cd00167">
    <property type="entry name" value="SANT"/>
    <property type="match status" value="1"/>
</dbReference>
<feature type="domain" description="Myb-like" evidence="5">
    <location>
        <begin position="7"/>
        <end position="59"/>
    </location>
</feature>
<evidence type="ECO:0000259" key="5">
    <source>
        <dbReference type="SMART" id="SM00717"/>
    </source>
</evidence>
<dbReference type="AlphaFoldDB" id="A5ATJ8"/>
<dbReference type="PANTHER" id="PTHR43952:SF45">
    <property type="entry name" value="PROTEIN RADIALIS-LIKE 4"/>
    <property type="match status" value="1"/>
</dbReference>
<comment type="subcellular location">
    <subcellularLocation>
        <location evidence="1">Nucleus</location>
    </subcellularLocation>
</comment>
<dbReference type="EMBL" id="AM434998">
    <property type="protein sequence ID" value="CAN67130.1"/>
    <property type="molecule type" value="Genomic_DNA"/>
</dbReference>
<accession>A5ATJ8</accession>
<reference evidence="6" key="1">
    <citation type="journal article" date="2007" name="PLoS ONE">
        <title>The first genome sequence of an elite grapevine cultivar (Pinot noir Vitis vinifera L.): coping with a highly heterozygous genome.</title>
        <authorList>
            <person name="Velasco R."/>
            <person name="Zharkikh A."/>
            <person name="Troggio M."/>
            <person name="Cartwright D.A."/>
            <person name="Cestaro A."/>
            <person name="Pruss D."/>
            <person name="Pindo M."/>
            <person name="FitzGerald L.M."/>
            <person name="Vezzulli S."/>
            <person name="Reid J."/>
            <person name="Malacarne G."/>
            <person name="Iliev D."/>
            <person name="Coppola G."/>
            <person name="Wardell B."/>
            <person name="Micheletti D."/>
            <person name="Macalma T."/>
            <person name="Facci M."/>
            <person name="Mitchell J.T."/>
            <person name="Perazzolli M."/>
            <person name="Eldredge G."/>
            <person name="Gatto P."/>
            <person name="Oyzerski R."/>
            <person name="Moretto M."/>
            <person name="Gutin N."/>
            <person name="Stefanini M."/>
            <person name="Chen Y."/>
            <person name="Segala C."/>
            <person name="Davenport C."/>
            <person name="Dematte L."/>
            <person name="Mraz A."/>
            <person name="Battilana J."/>
            <person name="Stormo K."/>
            <person name="Costa F."/>
            <person name="Tao Q."/>
            <person name="Si-Ammour A."/>
            <person name="Harkins T."/>
            <person name="Lackey A."/>
            <person name="Perbost C."/>
            <person name="Taillon B."/>
            <person name="Stella A."/>
            <person name="Solovyev V."/>
            <person name="Fawcett J.A."/>
            <person name="Sterck L."/>
            <person name="Vandepoele K."/>
            <person name="Grando S.M."/>
            <person name="Toppo S."/>
            <person name="Moser C."/>
            <person name="Lanchbury J."/>
            <person name="Bogden R."/>
            <person name="Skolnick M."/>
            <person name="Sgaramella V."/>
            <person name="Bhatnagar S.K."/>
            <person name="Fontana P."/>
            <person name="Gutin A."/>
            <person name="Van de Peer Y."/>
            <person name="Salamini F."/>
            <person name="Viola R."/>
        </authorList>
    </citation>
    <scope>NUCLEOTIDE SEQUENCE</scope>
</reference>
<gene>
    <name evidence="6" type="ORF">VITISV_040171</name>
</gene>
<dbReference type="InterPro" id="IPR044636">
    <property type="entry name" value="RADIALIS-like"/>
</dbReference>
<dbReference type="PANTHER" id="PTHR43952">
    <property type="entry name" value="MYB FAMILY TRANSCRIPTION FACTOR-RELATED"/>
    <property type="match status" value="1"/>
</dbReference>
<dbReference type="Gene3D" id="1.10.10.60">
    <property type="entry name" value="Homeodomain-like"/>
    <property type="match status" value="1"/>
</dbReference>
<evidence type="ECO:0000256" key="2">
    <source>
        <dbReference type="ARBA" id="ARBA00023015"/>
    </source>
</evidence>
<dbReference type="SMART" id="SM00717">
    <property type="entry name" value="SANT"/>
    <property type="match status" value="1"/>
</dbReference>
<keyword evidence="3" id="KW-0804">Transcription</keyword>
<evidence type="ECO:0000256" key="4">
    <source>
        <dbReference type="ARBA" id="ARBA00023242"/>
    </source>
</evidence>
<evidence type="ECO:0000256" key="3">
    <source>
        <dbReference type="ARBA" id="ARBA00023163"/>
    </source>
</evidence>
<dbReference type="SUPFAM" id="SSF46689">
    <property type="entry name" value="Homeodomain-like"/>
    <property type="match status" value="1"/>
</dbReference>
<dbReference type="GO" id="GO:0005634">
    <property type="term" value="C:nucleus"/>
    <property type="evidence" value="ECO:0007669"/>
    <property type="project" value="UniProtKB-SubCell"/>
</dbReference>
<protein>
    <recommendedName>
        <fullName evidence="5">Myb-like domain-containing protein</fullName>
    </recommendedName>
</protein>
<dbReference type="ExpressionAtlas" id="A5ATJ8">
    <property type="expression patterns" value="baseline and differential"/>
</dbReference>
<dbReference type="FunFam" id="1.10.10.60:FF:000154">
    <property type="entry name" value="Transcription factor SRM1"/>
    <property type="match status" value="1"/>
</dbReference>
<evidence type="ECO:0000313" key="6">
    <source>
        <dbReference type="EMBL" id="CAN67130.1"/>
    </source>
</evidence>
<keyword evidence="4" id="KW-0539">Nucleus</keyword>
<keyword evidence="2" id="KW-0805">Transcription regulation</keyword>
<dbReference type="GO" id="GO:0003700">
    <property type="term" value="F:DNA-binding transcription factor activity"/>
    <property type="evidence" value="ECO:0007669"/>
    <property type="project" value="InterPro"/>
</dbReference>
<sequence>MDDFPNVLCEWSWEENKSFELALAVVDERDPDRWKVVAAMVGGKSAEEVEKHYVILLQDLQFIESGEMDHKLGEAQPCVQLECWTDQDHKAFSNSSLQENQFAVILRKHAEENGDDSSFFSQKQSIEQIENEFGTSSSTHIHVAGSIGHKVISGVNNHSSKQLILNSARSAMNITAGLCMMNEKCAEECIKQPPGYTMFMDV</sequence>